<dbReference type="Gene3D" id="3.90.1560.10">
    <property type="entry name" value="ComB-like"/>
    <property type="match status" value="1"/>
</dbReference>
<dbReference type="EMBL" id="VLLL01000005">
    <property type="protein sequence ID" value="TWJ15252.1"/>
    <property type="molecule type" value="Genomic_DNA"/>
</dbReference>
<dbReference type="GO" id="GO:0050545">
    <property type="term" value="F:sulfopyruvate decarboxylase activity"/>
    <property type="evidence" value="ECO:0007669"/>
    <property type="project" value="TreeGrafter"/>
</dbReference>
<dbReference type="PANTHER" id="PTHR37311">
    <property type="entry name" value="2-PHOSPHOSULFOLACTATE PHOSPHATASE-RELATED"/>
    <property type="match status" value="1"/>
</dbReference>
<comment type="similarity">
    <text evidence="2">Belongs to the ComB family.</text>
</comment>
<comment type="catalytic activity">
    <reaction evidence="7">
        <text>(2R)-O-phospho-3-sulfolactate + H2O = (2R)-3-sulfolactate + phosphate</text>
        <dbReference type="Rhea" id="RHEA:23416"/>
        <dbReference type="ChEBI" id="CHEBI:15377"/>
        <dbReference type="ChEBI" id="CHEBI:15597"/>
        <dbReference type="ChEBI" id="CHEBI:43474"/>
        <dbReference type="ChEBI" id="CHEBI:58738"/>
        <dbReference type="EC" id="3.1.3.71"/>
    </reaction>
</comment>
<evidence type="ECO:0000256" key="2">
    <source>
        <dbReference type="ARBA" id="ARBA00009997"/>
    </source>
</evidence>
<keyword evidence="5" id="KW-0378">Hydrolase</keyword>
<dbReference type="Proteomes" id="UP000321617">
    <property type="component" value="Unassembled WGS sequence"/>
</dbReference>
<reference evidence="8 9" key="1">
    <citation type="journal article" date="2013" name="Stand. Genomic Sci.">
        <title>Genomic Encyclopedia of Type Strains, Phase I: The one thousand microbial genomes (KMG-I) project.</title>
        <authorList>
            <person name="Kyrpides N.C."/>
            <person name="Woyke T."/>
            <person name="Eisen J.A."/>
            <person name="Garrity G."/>
            <person name="Lilburn T.G."/>
            <person name="Beck B.J."/>
            <person name="Whitman W.B."/>
            <person name="Hugenholtz P."/>
            <person name="Klenk H.P."/>
        </authorList>
    </citation>
    <scope>NUCLEOTIDE SEQUENCE [LARGE SCALE GENOMIC DNA]</scope>
    <source>
        <strain evidence="8 9">DSM 45044</strain>
    </source>
</reference>
<accession>A0A562VBM2</accession>
<keyword evidence="9" id="KW-1185">Reference proteome</keyword>
<dbReference type="AlphaFoldDB" id="A0A562VBM2"/>
<evidence type="ECO:0000256" key="6">
    <source>
        <dbReference type="ARBA" id="ARBA00022842"/>
    </source>
</evidence>
<dbReference type="SUPFAM" id="SSF142823">
    <property type="entry name" value="ComB-like"/>
    <property type="match status" value="1"/>
</dbReference>
<comment type="cofactor">
    <cofactor evidence="1">
        <name>Mg(2+)</name>
        <dbReference type="ChEBI" id="CHEBI:18420"/>
    </cofactor>
</comment>
<dbReference type="OrthoDB" id="8588453at2"/>
<protein>
    <recommendedName>
        <fullName evidence="4">Probable 2-phosphosulfolactate phosphatase</fullName>
        <ecNumber evidence="3">3.1.3.71</ecNumber>
    </recommendedName>
</protein>
<proteinExistence type="inferred from homology"/>
<dbReference type="GO" id="GO:0050532">
    <property type="term" value="F:2-phosphosulfolactate phosphatase activity"/>
    <property type="evidence" value="ECO:0007669"/>
    <property type="project" value="UniProtKB-EC"/>
</dbReference>
<dbReference type="InterPro" id="IPR036702">
    <property type="entry name" value="ComB-like_sf"/>
</dbReference>
<comment type="caution">
    <text evidence="8">The sequence shown here is derived from an EMBL/GenBank/DDBJ whole genome shotgun (WGS) entry which is preliminary data.</text>
</comment>
<organism evidence="8 9">
    <name type="scientific">Stackebrandtia albiflava</name>
    <dbReference type="NCBI Taxonomy" id="406432"/>
    <lineage>
        <taxon>Bacteria</taxon>
        <taxon>Bacillati</taxon>
        <taxon>Actinomycetota</taxon>
        <taxon>Actinomycetes</taxon>
        <taxon>Glycomycetales</taxon>
        <taxon>Glycomycetaceae</taxon>
        <taxon>Stackebrandtia</taxon>
    </lineage>
</organism>
<dbReference type="EC" id="3.1.3.71" evidence="3"/>
<dbReference type="RefSeq" id="WP_147133647.1">
    <property type="nucleotide sequence ID" value="NZ_BAABIJ010000001.1"/>
</dbReference>
<evidence type="ECO:0000256" key="7">
    <source>
        <dbReference type="ARBA" id="ARBA00033711"/>
    </source>
</evidence>
<evidence type="ECO:0000313" key="8">
    <source>
        <dbReference type="EMBL" id="TWJ15252.1"/>
    </source>
</evidence>
<dbReference type="Pfam" id="PF04029">
    <property type="entry name" value="2-ph_phosp"/>
    <property type="match status" value="1"/>
</dbReference>
<dbReference type="InterPro" id="IPR005238">
    <property type="entry name" value="ComB-like"/>
</dbReference>
<dbReference type="GO" id="GO:0000287">
    <property type="term" value="F:magnesium ion binding"/>
    <property type="evidence" value="ECO:0007669"/>
    <property type="project" value="InterPro"/>
</dbReference>
<evidence type="ECO:0000256" key="3">
    <source>
        <dbReference type="ARBA" id="ARBA00012953"/>
    </source>
</evidence>
<sequence>MRRWFGQRGYGLRFGWGAEGAAELADPAGALVVVDVLSFTTSVSVVVERGGAVLPFRWRDARAAAHASRHDAALAVGRREVDASHPWSLSPAALREAPAIPRLVLPSPNGSTIAATAGGGTVYAGCLRNAATVAERLRTKGFGTPERPVAVVAAGELRSGGALRPCLEDQLGAAAVLSGLIAAGLPASPEAETAAVRWRPDRAADLVRRSGSGVELIEQGYGGDVEIAVEVDASRTVPVLTAEGFVADR</sequence>
<dbReference type="PANTHER" id="PTHR37311:SF1">
    <property type="entry name" value="2-PHOSPHOSULFOLACTATE PHOSPHATASE-RELATED"/>
    <property type="match status" value="1"/>
</dbReference>
<gene>
    <name evidence="8" type="ORF">LX16_0952</name>
</gene>
<evidence type="ECO:0000256" key="1">
    <source>
        <dbReference type="ARBA" id="ARBA00001946"/>
    </source>
</evidence>
<name>A0A562VBM2_9ACTN</name>
<evidence type="ECO:0000256" key="5">
    <source>
        <dbReference type="ARBA" id="ARBA00022801"/>
    </source>
</evidence>
<evidence type="ECO:0000256" key="4">
    <source>
        <dbReference type="ARBA" id="ARBA00021948"/>
    </source>
</evidence>
<keyword evidence="6" id="KW-0460">Magnesium</keyword>
<evidence type="ECO:0000313" key="9">
    <source>
        <dbReference type="Proteomes" id="UP000321617"/>
    </source>
</evidence>